<evidence type="ECO:0000313" key="3">
    <source>
        <dbReference type="Proteomes" id="UP000748756"/>
    </source>
</evidence>
<comment type="caution">
    <text evidence="2">The sequence shown here is derived from an EMBL/GenBank/DDBJ whole genome shotgun (WGS) entry which is preliminary data.</text>
</comment>
<dbReference type="Proteomes" id="UP000748756">
    <property type="component" value="Unassembled WGS sequence"/>
</dbReference>
<feature type="non-terminal residue" evidence="2">
    <location>
        <position position="79"/>
    </location>
</feature>
<protein>
    <submittedName>
        <fullName evidence="2">Uncharacterized protein</fullName>
    </submittedName>
</protein>
<evidence type="ECO:0000313" key="2">
    <source>
        <dbReference type="EMBL" id="KAF9150069.1"/>
    </source>
</evidence>
<gene>
    <name evidence="2" type="ORF">BG015_008109</name>
</gene>
<sequence length="79" mass="8649">MTPTPTTKATARKAWLASLFLLCLTLSSTTSALPEQTSKAVSFTTQEQSAQDILFYDDGKAYSYCEADHPIVDTYPDPP</sequence>
<feature type="chain" id="PRO_5040249883" evidence="1">
    <location>
        <begin position="33"/>
        <end position="79"/>
    </location>
</feature>
<dbReference type="EMBL" id="JAAAUQ010000456">
    <property type="protein sequence ID" value="KAF9150069.1"/>
    <property type="molecule type" value="Genomic_DNA"/>
</dbReference>
<reference evidence="2" key="1">
    <citation type="journal article" date="2020" name="Fungal Divers.">
        <title>Resolving the Mortierellaceae phylogeny through synthesis of multi-gene phylogenetics and phylogenomics.</title>
        <authorList>
            <person name="Vandepol N."/>
            <person name="Liber J."/>
            <person name="Desiro A."/>
            <person name="Na H."/>
            <person name="Kennedy M."/>
            <person name="Barry K."/>
            <person name="Grigoriev I.V."/>
            <person name="Miller A.N."/>
            <person name="O'Donnell K."/>
            <person name="Stajich J.E."/>
            <person name="Bonito G."/>
        </authorList>
    </citation>
    <scope>NUCLEOTIDE SEQUENCE</scope>
    <source>
        <strain evidence="2">NRRL 6426</strain>
    </source>
</reference>
<evidence type="ECO:0000256" key="1">
    <source>
        <dbReference type="SAM" id="SignalP"/>
    </source>
</evidence>
<organism evidence="2 3">
    <name type="scientific">Linnemannia schmuckeri</name>
    <dbReference type="NCBI Taxonomy" id="64567"/>
    <lineage>
        <taxon>Eukaryota</taxon>
        <taxon>Fungi</taxon>
        <taxon>Fungi incertae sedis</taxon>
        <taxon>Mucoromycota</taxon>
        <taxon>Mortierellomycotina</taxon>
        <taxon>Mortierellomycetes</taxon>
        <taxon>Mortierellales</taxon>
        <taxon>Mortierellaceae</taxon>
        <taxon>Linnemannia</taxon>
    </lineage>
</organism>
<keyword evidence="3" id="KW-1185">Reference proteome</keyword>
<keyword evidence="1" id="KW-0732">Signal</keyword>
<proteinExistence type="predicted"/>
<dbReference type="AlphaFoldDB" id="A0A9P5RZY7"/>
<name>A0A9P5RZY7_9FUNG</name>
<feature type="signal peptide" evidence="1">
    <location>
        <begin position="1"/>
        <end position="32"/>
    </location>
</feature>
<accession>A0A9P5RZY7</accession>